<evidence type="ECO:0000256" key="1">
    <source>
        <dbReference type="SAM" id="MobiDB-lite"/>
    </source>
</evidence>
<reference evidence="3 4" key="1">
    <citation type="submission" date="2016-03" db="EMBL/GenBank/DDBJ databases">
        <title>Microsymbionts genomes from the relict species Vavilovia formosa (Stev.) Fed.</title>
        <authorList>
            <person name="Kopat V."/>
            <person name="Chirak E."/>
            <person name="Kimeklis A."/>
            <person name="Andronov E."/>
        </authorList>
    </citation>
    <scope>NUCLEOTIDE SEQUENCE [LARGE SCALE GENOMIC DNA]</scope>
    <source>
        <strain evidence="3 4">Vaf07</strain>
    </source>
</reference>
<dbReference type="OrthoDB" id="8245550at2"/>
<evidence type="ECO:0000313" key="3">
    <source>
        <dbReference type="EMBL" id="KZD21189.1"/>
    </source>
</evidence>
<gene>
    <name evidence="3" type="ORF">A4A58_15545</name>
</gene>
<feature type="chain" id="PRO_5007847636" description="DUF4148 domain-containing protein" evidence="2">
    <location>
        <begin position="25"/>
        <end position="88"/>
    </location>
</feature>
<evidence type="ECO:0000256" key="2">
    <source>
        <dbReference type="SAM" id="SignalP"/>
    </source>
</evidence>
<dbReference type="EMBL" id="LVYV01000053">
    <property type="protein sequence ID" value="KZD21189.1"/>
    <property type="molecule type" value="Genomic_DNA"/>
</dbReference>
<feature type="signal peptide" evidence="2">
    <location>
        <begin position="1"/>
        <end position="24"/>
    </location>
</feature>
<accession>A0A163XPZ1</accession>
<feature type="region of interest" description="Disordered" evidence="1">
    <location>
        <begin position="58"/>
        <end position="88"/>
    </location>
</feature>
<dbReference type="AlphaFoldDB" id="A0A163XPZ1"/>
<keyword evidence="4" id="KW-1185">Reference proteome</keyword>
<dbReference type="RefSeq" id="WP_068737243.1">
    <property type="nucleotide sequence ID" value="NZ_LVYV01000053.1"/>
</dbReference>
<evidence type="ECO:0000313" key="4">
    <source>
        <dbReference type="Proteomes" id="UP000076574"/>
    </source>
</evidence>
<proteinExistence type="predicted"/>
<name>A0A163XPZ1_9BRAD</name>
<comment type="caution">
    <text evidence="3">The sequence shown here is derived from an EMBL/GenBank/DDBJ whole genome shotgun (WGS) entry which is preliminary data.</text>
</comment>
<keyword evidence="2" id="KW-0732">Signal</keyword>
<organism evidence="3 4">
    <name type="scientific">Tardiphaga robiniae</name>
    <dbReference type="NCBI Taxonomy" id="943830"/>
    <lineage>
        <taxon>Bacteria</taxon>
        <taxon>Pseudomonadati</taxon>
        <taxon>Pseudomonadota</taxon>
        <taxon>Alphaproteobacteria</taxon>
        <taxon>Hyphomicrobiales</taxon>
        <taxon>Nitrobacteraceae</taxon>
        <taxon>Tardiphaga</taxon>
    </lineage>
</organism>
<protein>
    <recommendedName>
        <fullName evidence="5">DUF4148 domain-containing protein</fullName>
    </recommendedName>
</protein>
<dbReference type="STRING" id="943830.A4A58_15545"/>
<sequence length="88" mass="9405">MLKKSILTISLLLPLAAISAVAHAGSTISDKSYWPNEARRSTQSRIVATQPDLSSAFAYGGARSSAQEEPSADRVPSSWRYQGGPKGR</sequence>
<dbReference type="Proteomes" id="UP000076574">
    <property type="component" value="Unassembled WGS sequence"/>
</dbReference>
<evidence type="ECO:0008006" key="5">
    <source>
        <dbReference type="Google" id="ProtNLM"/>
    </source>
</evidence>